<feature type="domain" description="2Fe-2S ferredoxin-type" evidence="4">
    <location>
        <begin position="3"/>
        <end position="88"/>
    </location>
</feature>
<keyword evidence="2" id="KW-0479">Metal-binding</keyword>
<dbReference type="InterPro" id="IPR006058">
    <property type="entry name" value="2Fe2S_fd_BS"/>
</dbReference>
<dbReference type="PRINTS" id="PR00371">
    <property type="entry name" value="FPNCR"/>
</dbReference>
<dbReference type="InterPro" id="IPR017927">
    <property type="entry name" value="FAD-bd_FR_type"/>
</dbReference>
<organism evidence="6 7">
    <name type="scientific">Paraburkholderia dioscoreae</name>
    <dbReference type="NCBI Taxonomy" id="2604047"/>
    <lineage>
        <taxon>Bacteria</taxon>
        <taxon>Pseudomonadati</taxon>
        <taxon>Pseudomonadota</taxon>
        <taxon>Betaproteobacteria</taxon>
        <taxon>Burkholderiales</taxon>
        <taxon>Burkholderiaceae</taxon>
        <taxon>Paraburkholderia</taxon>
    </lineage>
</organism>
<dbReference type="Gene3D" id="2.40.30.10">
    <property type="entry name" value="Translation factors"/>
    <property type="match status" value="1"/>
</dbReference>
<keyword evidence="2" id="KW-0001">2Fe-2S</keyword>
<dbReference type="RefSeq" id="WP_007178908.1">
    <property type="nucleotide sequence ID" value="NZ_LR699554.1"/>
</dbReference>
<keyword evidence="2" id="KW-0411">Iron-sulfur</keyword>
<accession>A0A5Q4ZI53</accession>
<dbReference type="CDD" id="cd06189">
    <property type="entry name" value="flavin_oxioreductase"/>
    <property type="match status" value="1"/>
</dbReference>
<dbReference type="Gene3D" id="3.40.50.80">
    <property type="entry name" value="Nucleotide-binding domain of ferredoxin-NADP reductase (FNR) module"/>
    <property type="match status" value="1"/>
</dbReference>
<dbReference type="InterPro" id="IPR001041">
    <property type="entry name" value="2Fe-2S_ferredoxin-type"/>
</dbReference>
<sequence>MDYQISVADSDIAFHCEAGETVLDAAERSGYSVPYSCRKGVCSTCEGGVVAGAGRSSVQGDVQGPAAHVLLCCLRPSSDMTIAPRKIDKREPVVRKTLDMSVYRVTQPAADVSIVQLRLPTGVRAKFRAGQYLQIELEDGSRRNYSMANPPHESDSIQLHVRHVPGGRFSEGMLRRLDKGHKLRVELPFGEFSLQDDSTKPVILLATGTGFAPVKSIVEDAIKRRLDRPLTLYWGARRVEDLYLAELAQKWHDGGKLKFVPVLSEPNADWHGRRGFVHETVLEDLGSLGGYQVYACGNPAMTTAAHESFLKAGLPDDDFFSDAFVHTDTAPAMT</sequence>
<reference evidence="6 7" key="1">
    <citation type="submission" date="2019-08" db="EMBL/GenBank/DDBJ databases">
        <authorList>
            <person name="Herpell B J."/>
        </authorList>
    </citation>
    <scope>NUCLEOTIDE SEQUENCE [LARGE SCALE GENOMIC DNA]</scope>
    <source>
        <strain evidence="7">Msb3</strain>
    </source>
</reference>
<dbReference type="PRINTS" id="PR00410">
    <property type="entry name" value="PHEHYDRXLASE"/>
</dbReference>
<keyword evidence="7" id="KW-1185">Reference proteome</keyword>
<keyword evidence="6" id="KW-0560">Oxidoreductase</keyword>
<evidence type="ECO:0000256" key="3">
    <source>
        <dbReference type="ARBA" id="ARBA00034078"/>
    </source>
</evidence>
<dbReference type="InterPro" id="IPR012675">
    <property type="entry name" value="Beta-grasp_dom_sf"/>
</dbReference>
<dbReference type="InterPro" id="IPR017938">
    <property type="entry name" value="Riboflavin_synthase-like_b-brl"/>
</dbReference>
<dbReference type="EC" id="1.14.12.15" evidence="6"/>
<dbReference type="CDD" id="cd00207">
    <property type="entry name" value="fer2"/>
    <property type="match status" value="1"/>
</dbReference>
<dbReference type="AlphaFoldDB" id="A0A5Q4ZI53"/>
<dbReference type="InterPro" id="IPR001433">
    <property type="entry name" value="OxRdtase_FAD/NAD-bd"/>
</dbReference>
<dbReference type="Pfam" id="PF00970">
    <property type="entry name" value="FAD_binding_6"/>
    <property type="match status" value="1"/>
</dbReference>
<evidence type="ECO:0000313" key="7">
    <source>
        <dbReference type="Proteomes" id="UP000325811"/>
    </source>
</evidence>
<dbReference type="PANTHER" id="PTHR47354:SF5">
    <property type="entry name" value="PROTEIN RFBI"/>
    <property type="match status" value="1"/>
</dbReference>
<dbReference type="PROSITE" id="PS00197">
    <property type="entry name" value="2FE2S_FER_1"/>
    <property type="match status" value="1"/>
</dbReference>
<dbReference type="InterPro" id="IPR036010">
    <property type="entry name" value="2Fe-2S_ferredoxin-like_sf"/>
</dbReference>
<dbReference type="Proteomes" id="UP000325811">
    <property type="component" value="Chromosome II"/>
</dbReference>
<dbReference type="SUPFAM" id="SSF52343">
    <property type="entry name" value="Ferredoxin reductase-like, C-terminal NADP-linked domain"/>
    <property type="match status" value="1"/>
</dbReference>
<dbReference type="EMBL" id="LR699554">
    <property type="protein sequence ID" value="VVD31611.1"/>
    <property type="molecule type" value="Genomic_DNA"/>
</dbReference>
<proteinExistence type="predicted"/>
<dbReference type="SUPFAM" id="SSF54292">
    <property type="entry name" value="2Fe-2S ferredoxin-like"/>
    <property type="match status" value="1"/>
</dbReference>
<dbReference type="PROSITE" id="PS51384">
    <property type="entry name" value="FAD_FR"/>
    <property type="match status" value="1"/>
</dbReference>
<comment type="cofactor">
    <cofactor evidence="1">
        <name>FAD</name>
        <dbReference type="ChEBI" id="CHEBI:57692"/>
    </cofactor>
</comment>
<keyword evidence="6" id="KW-0223">Dioxygenase</keyword>
<dbReference type="KEGG" id="pdio:PDMSB3_0308.1"/>
<feature type="domain" description="FAD-binding FR-type" evidence="5">
    <location>
        <begin position="95"/>
        <end position="195"/>
    </location>
</feature>
<dbReference type="InterPro" id="IPR001709">
    <property type="entry name" value="Flavoprot_Pyr_Nucl_cyt_Rdtase"/>
</dbReference>
<comment type="cofactor">
    <cofactor evidence="3">
        <name>[2Fe-2S] cluster</name>
        <dbReference type="ChEBI" id="CHEBI:190135"/>
    </cofactor>
</comment>
<evidence type="ECO:0000256" key="1">
    <source>
        <dbReference type="ARBA" id="ARBA00001974"/>
    </source>
</evidence>
<evidence type="ECO:0000259" key="4">
    <source>
        <dbReference type="PROSITE" id="PS51085"/>
    </source>
</evidence>
<evidence type="ECO:0000256" key="2">
    <source>
        <dbReference type="ARBA" id="ARBA00022714"/>
    </source>
</evidence>
<gene>
    <name evidence="6" type="primary">tphA1I</name>
    <name evidence="6" type="ORF">PDMSB3_0308</name>
</gene>
<keyword evidence="2" id="KW-0408">Iron</keyword>
<dbReference type="PANTHER" id="PTHR47354">
    <property type="entry name" value="NADH OXIDOREDUCTASE HCR"/>
    <property type="match status" value="1"/>
</dbReference>
<dbReference type="SUPFAM" id="SSF63380">
    <property type="entry name" value="Riboflavin synthase domain-like"/>
    <property type="match status" value="1"/>
</dbReference>
<dbReference type="Pfam" id="PF00111">
    <property type="entry name" value="Fer2"/>
    <property type="match status" value="1"/>
</dbReference>
<dbReference type="Gene3D" id="3.10.20.30">
    <property type="match status" value="1"/>
</dbReference>
<dbReference type="GO" id="GO:0051537">
    <property type="term" value="F:2 iron, 2 sulfur cluster binding"/>
    <property type="evidence" value="ECO:0007669"/>
    <property type="project" value="UniProtKB-KW"/>
</dbReference>
<dbReference type="GO" id="GO:0018628">
    <property type="term" value="F:terephthalate 1,2-dioxygenase activity"/>
    <property type="evidence" value="ECO:0007669"/>
    <property type="project" value="UniProtKB-EC"/>
</dbReference>
<dbReference type="Pfam" id="PF00175">
    <property type="entry name" value="NAD_binding_1"/>
    <property type="match status" value="1"/>
</dbReference>
<dbReference type="InterPro" id="IPR039261">
    <property type="entry name" value="FNR_nucleotide-bd"/>
</dbReference>
<dbReference type="PROSITE" id="PS51085">
    <property type="entry name" value="2FE2S_FER_2"/>
    <property type="match status" value="1"/>
</dbReference>
<evidence type="ECO:0000259" key="5">
    <source>
        <dbReference type="PROSITE" id="PS51384"/>
    </source>
</evidence>
<dbReference type="InterPro" id="IPR008333">
    <property type="entry name" value="Cbr1-like_FAD-bd_dom"/>
</dbReference>
<dbReference type="InterPro" id="IPR050415">
    <property type="entry name" value="MRET"/>
</dbReference>
<protein>
    <submittedName>
        <fullName evidence="6">Terephthalate 1,2-dioxygenase, reductase component 1</fullName>
        <ecNumber evidence="6">1.14.12.15</ecNumber>
    </submittedName>
</protein>
<evidence type="ECO:0000313" key="6">
    <source>
        <dbReference type="EMBL" id="VVD31611.1"/>
    </source>
</evidence>
<name>A0A5Q4ZI53_9BURK</name>